<feature type="compositionally biased region" description="Acidic residues" evidence="2">
    <location>
        <begin position="645"/>
        <end position="660"/>
    </location>
</feature>
<keyword evidence="6" id="KW-1185">Reference proteome</keyword>
<comment type="caution">
    <text evidence="5">The sequence shown here is derived from an EMBL/GenBank/DDBJ whole genome shotgun (WGS) entry which is preliminary data.</text>
</comment>
<dbReference type="Pfam" id="PF02369">
    <property type="entry name" value="Big_1"/>
    <property type="match status" value="1"/>
</dbReference>
<dbReference type="SMART" id="SM00634">
    <property type="entry name" value="BID_1"/>
    <property type="match status" value="5"/>
</dbReference>
<dbReference type="PROSITE" id="PS51257">
    <property type="entry name" value="PROKAR_LIPOPROTEIN"/>
    <property type="match status" value="1"/>
</dbReference>
<dbReference type="EMBL" id="LSNE01000002">
    <property type="protein sequence ID" value="KXI30701.1"/>
    <property type="molecule type" value="Genomic_DNA"/>
</dbReference>
<proteinExistence type="inferred from homology"/>
<evidence type="ECO:0000313" key="6">
    <source>
        <dbReference type="Proteomes" id="UP000070299"/>
    </source>
</evidence>
<organism evidence="5 6">
    <name type="scientific">Paraglaciecola hydrolytica</name>
    <dbReference type="NCBI Taxonomy" id="1799789"/>
    <lineage>
        <taxon>Bacteria</taxon>
        <taxon>Pseudomonadati</taxon>
        <taxon>Pseudomonadota</taxon>
        <taxon>Gammaproteobacteria</taxon>
        <taxon>Alteromonadales</taxon>
        <taxon>Alteromonadaceae</taxon>
        <taxon>Paraglaciecola</taxon>
    </lineage>
</organism>
<name>A0A136A662_9ALTE</name>
<reference evidence="6" key="1">
    <citation type="submission" date="2016-02" db="EMBL/GenBank/DDBJ databases">
        <authorList>
            <person name="Schultz-Johansen M."/>
            <person name="Glaring M.A."/>
            <person name="Bech P.K."/>
            <person name="Stougaard P."/>
        </authorList>
    </citation>
    <scope>NUCLEOTIDE SEQUENCE [LARGE SCALE GENOMIC DNA]</scope>
    <source>
        <strain evidence="6">S66</strain>
    </source>
</reference>
<dbReference type="SUPFAM" id="SSF49373">
    <property type="entry name" value="Invasin/intimin cell-adhesion fragments"/>
    <property type="match status" value="5"/>
</dbReference>
<dbReference type="OrthoDB" id="5620247at2"/>
<dbReference type="Proteomes" id="UP000070299">
    <property type="component" value="Unassembled WGS sequence"/>
</dbReference>
<comment type="similarity">
    <text evidence="1">Belongs to the intimin/invasin family.</text>
</comment>
<feature type="chain" id="PRO_5007469471" description="Big-1 domain-containing protein" evidence="3">
    <location>
        <begin position="22"/>
        <end position="769"/>
    </location>
</feature>
<evidence type="ECO:0000256" key="2">
    <source>
        <dbReference type="SAM" id="MobiDB-lite"/>
    </source>
</evidence>
<gene>
    <name evidence="5" type="ORF">AX660_04545</name>
</gene>
<keyword evidence="3" id="KW-0732">Signal</keyword>
<dbReference type="PANTHER" id="PTHR39576:SF1">
    <property type="entry name" value="INVASIN"/>
    <property type="match status" value="1"/>
</dbReference>
<evidence type="ECO:0000256" key="1">
    <source>
        <dbReference type="ARBA" id="ARBA00010116"/>
    </source>
</evidence>
<dbReference type="STRING" id="1799789.AX660_04545"/>
<feature type="domain" description="Big-1" evidence="4">
    <location>
        <begin position="446"/>
        <end position="529"/>
    </location>
</feature>
<accession>A0A136A662</accession>
<evidence type="ECO:0000256" key="3">
    <source>
        <dbReference type="SAM" id="SignalP"/>
    </source>
</evidence>
<dbReference type="AlphaFoldDB" id="A0A136A662"/>
<dbReference type="InterPro" id="IPR008964">
    <property type="entry name" value="Invasin/intimin_cell_adhesion"/>
</dbReference>
<dbReference type="InterPro" id="IPR051715">
    <property type="entry name" value="Intimin-Invasin_domain"/>
</dbReference>
<evidence type="ECO:0000313" key="5">
    <source>
        <dbReference type="EMBL" id="KXI30701.1"/>
    </source>
</evidence>
<feature type="signal peptide" evidence="3">
    <location>
        <begin position="1"/>
        <end position="21"/>
    </location>
</feature>
<dbReference type="Gene3D" id="2.60.40.10">
    <property type="entry name" value="Immunoglobulins"/>
    <property type="match status" value="5"/>
</dbReference>
<dbReference type="InterPro" id="IPR013783">
    <property type="entry name" value="Ig-like_fold"/>
</dbReference>
<evidence type="ECO:0000259" key="4">
    <source>
        <dbReference type="PROSITE" id="PS51127"/>
    </source>
</evidence>
<dbReference type="InterPro" id="IPR003344">
    <property type="entry name" value="Big_1_dom"/>
</dbReference>
<dbReference type="GO" id="GO:0009279">
    <property type="term" value="C:cell outer membrane"/>
    <property type="evidence" value="ECO:0007669"/>
    <property type="project" value="TreeGrafter"/>
</dbReference>
<dbReference type="PANTHER" id="PTHR39576">
    <property type="entry name" value="ATTACHING AND EFFACING PROTEIN HOMOLOG-RELATED-RELATED"/>
    <property type="match status" value="1"/>
</dbReference>
<feature type="region of interest" description="Disordered" evidence="2">
    <location>
        <begin position="643"/>
        <end position="663"/>
    </location>
</feature>
<feature type="region of interest" description="Disordered" evidence="2">
    <location>
        <begin position="24"/>
        <end position="45"/>
    </location>
</feature>
<sequence length="769" mass="79305">MMLRLKTLIGCLLLSSLVACGGGSGGGLEREPTTGGGTGGGTETTTERSIVLSLTDASGTASKELSSENPLTLTAVVKDANGNDLNDILVTFTFAPTGLANFTNDSGTATTGTTGIATIGLTVAENSGAGEIVATISSGESKTITYNSAGITEQNEQPASLDFFASSFQLASSGSDEIELIALVKNTQSILVSGVPVSFSAAVGDDATIQITQGITGPDGTARALLTTQNKPRNRTIKVTASAGTLTQNLNIQVVGTQVILNSDPSVVVGGSAEVTILLADSDGNGIPNQSLSLTSQNANTFSNANPTTDETGQVSVIYNANNSGVDVISASALNAVGTQNISIQEDKFEFSAVPTKDIPLGELATLVLDWSKDGNAFVGGNVSFNTTRGTLTSANGVTDANGQVSVSISSNNAGQATISAQGVDANGNIVNTRQVVEFIATDVDNIIISASPNAIGPNGQKSTITAVIRNPQGNLVKGKTVNFSANDVSGGRISPATSVTDSNGIASTVYTSSAVTTENGVTITATEVESSIAASTKITVNGRAQFISIGTGNSIQIPDETSYLKTFTVFVTDANSNPVKNINLTVTGTPVKSNEFLDPQAQLGDANYQLIKPAFYKGYWRAYPDPNAFEYWVPETTIGCSNEDKDDDAIEDPNEDTNGDNELTPGNIVSIDGNVTTDDNGQALIELRYAKTYAAWGVIKITVSTPVAGSESQASQYYRLAAATSDLEIETTPPNTNPFGSGVNMVEDPNNPGNLFDDGANRTCSNTL</sequence>
<protein>
    <recommendedName>
        <fullName evidence="4">Big-1 domain-containing protein</fullName>
    </recommendedName>
</protein>
<dbReference type="RefSeq" id="WP_068371522.1">
    <property type="nucleotide sequence ID" value="NZ_LSNE01000002.1"/>
</dbReference>
<dbReference type="PROSITE" id="PS51127">
    <property type="entry name" value="BIG1"/>
    <property type="match status" value="1"/>
</dbReference>